<comment type="caution">
    <text evidence="2">The sequence shown here is derived from an EMBL/GenBank/DDBJ whole genome shotgun (WGS) entry which is preliminary data.</text>
</comment>
<sequence>MGAHASDYTIEERIVTSTWVHERPRTGKTLEQVRTDYQLRFGREPPSNRTLLRLEQKLFPTGSVKDKPRSGRPSTGWEQCREVGSSPMKSTRKRSAELDIPRPTLRKHTEKGLKVNIDRNYLTTI</sequence>
<proteinExistence type="predicted"/>
<evidence type="ECO:0000256" key="1">
    <source>
        <dbReference type="SAM" id="MobiDB-lite"/>
    </source>
</evidence>
<accession>A0AAN7VA98</accession>
<feature type="region of interest" description="Disordered" evidence="1">
    <location>
        <begin position="61"/>
        <end position="99"/>
    </location>
</feature>
<evidence type="ECO:0008006" key="4">
    <source>
        <dbReference type="Google" id="ProtNLM"/>
    </source>
</evidence>
<name>A0AAN7VA98_9COLE</name>
<reference evidence="2 3" key="1">
    <citation type="journal article" date="2024" name="Insects">
        <title>An Improved Chromosome-Level Genome Assembly of the Firefly Pyrocoelia pectoralis.</title>
        <authorList>
            <person name="Fu X."/>
            <person name="Meyer-Rochow V.B."/>
            <person name="Ballantyne L."/>
            <person name="Zhu X."/>
        </authorList>
    </citation>
    <scope>NUCLEOTIDE SEQUENCE [LARGE SCALE GENOMIC DNA]</scope>
    <source>
        <strain evidence="2">XCY_ONT2</strain>
    </source>
</reference>
<dbReference type="EMBL" id="JAVRBK010000004">
    <property type="protein sequence ID" value="KAK5644610.1"/>
    <property type="molecule type" value="Genomic_DNA"/>
</dbReference>
<keyword evidence="3" id="KW-1185">Reference proteome</keyword>
<organism evidence="2 3">
    <name type="scientific">Pyrocoelia pectoralis</name>
    <dbReference type="NCBI Taxonomy" id="417401"/>
    <lineage>
        <taxon>Eukaryota</taxon>
        <taxon>Metazoa</taxon>
        <taxon>Ecdysozoa</taxon>
        <taxon>Arthropoda</taxon>
        <taxon>Hexapoda</taxon>
        <taxon>Insecta</taxon>
        <taxon>Pterygota</taxon>
        <taxon>Neoptera</taxon>
        <taxon>Endopterygota</taxon>
        <taxon>Coleoptera</taxon>
        <taxon>Polyphaga</taxon>
        <taxon>Elateriformia</taxon>
        <taxon>Elateroidea</taxon>
        <taxon>Lampyridae</taxon>
        <taxon>Lampyrinae</taxon>
        <taxon>Pyrocoelia</taxon>
    </lineage>
</organism>
<evidence type="ECO:0000313" key="2">
    <source>
        <dbReference type="EMBL" id="KAK5644610.1"/>
    </source>
</evidence>
<gene>
    <name evidence="2" type="ORF">RI129_005910</name>
</gene>
<dbReference type="AlphaFoldDB" id="A0AAN7VA98"/>
<dbReference type="Proteomes" id="UP001329430">
    <property type="component" value="Chromosome 4"/>
</dbReference>
<evidence type="ECO:0000313" key="3">
    <source>
        <dbReference type="Proteomes" id="UP001329430"/>
    </source>
</evidence>
<protein>
    <recommendedName>
        <fullName evidence="4">DUF4817 domain-containing protein</fullName>
    </recommendedName>
</protein>